<feature type="compositionally biased region" description="Polar residues" evidence="2">
    <location>
        <begin position="511"/>
        <end position="522"/>
    </location>
</feature>
<accession>A0A0H1BXM4</accession>
<dbReference type="GO" id="GO:0008270">
    <property type="term" value="F:zinc ion binding"/>
    <property type="evidence" value="ECO:0007669"/>
    <property type="project" value="UniProtKB-KW"/>
</dbReference>
<feature type="domain" description="C3H1-type" evidence="3">
    <location>
        <begin position="160"/>
        <end position="189"/>
    </location>
</feature>
<feature type="compositionally biased region" description="Polar residues" evidence="2">
    <location>
        <begin position="438"/>
        <end position="448"/>
    </location>
</feature>
<evidence type="ECO:0000313" key="4">
    <source>
        <dbReference type="EMBL" id="KLJ13811.1"/>
    </source>
</evidence>
<keyword evidence="1" id="KW-0862">Zinc</keyword>
<dbReference type="OrthoDB" id="5355510at2759"/>
<dbReference type="Proteomes" id="UP000053573">
    <property type="component" value="Unassembled WGS sequence"/>
</dbReference>
<protein>
    <recommendedName>
        <fullName evidence="3">C3H1-type domain-containing protein</fullName>
    </recommendedName>
</protein>
<gene>
    <name evidence="4" type="ORF">EMPG_11265</name>
</gene>
<comment type="caution">
    <text evidence="4">The sequence shown here is derived from an EMBL/GenBank/DDBJ whole genome shotgun (WGS) entry which is preliminary data.</text>
</comment>
<evidence type="ECO:0000259" key="3">
    <source>
        <dbReference type="PROSITE" id="PS50103"/>
    </source>
</evidence>
<proteinExistence type="predicted"/>
<reference evidence="5" key="1">
    <citation type="journal article" date="2015" name="PLoS Genet.">
        <title>The dynamic genome and transcriptome of the human fungal pathogen Blastomyces and close relative Emmonsia.</title>
        <authorList>
            <person name="Munoz J.F."/>
            <person name="Gauthier G.M."/>
            <person name="Desjardins C.A."/>
            <person name="Gallo J.E."/>
            <person name="Holder J."/>
            <person name="Sullivan T.D."/>
            <person name="Marty A.J."/>
            <person name="Carmen J.C."/>
            <person name="Chen Z."/>
            <person name="Ding L."/>
            <person name="Gujja S."/>
            <person name="Magrini V."/>
            <person name="Misas E."/>
            <person name="Mitreva M."/>
            <person name="Priest M."/>
            <person name="Saif S."/>
            <person name="Whiston E.A."/>
            <person name="Young S."/>
            <person name="Zeng Q."/>
            <person name="Goldman W.E."/>
            <person name="Mardis E.R."/>
            <person name="Taylor J.W."/>
            <person name="McEwen J.G."/>
            <person name="Clay O.K."/>
            <person name="Klein B.S."/>
            <person name="Cuomo C.A."/>
        </authorList>
    </citation>
    <scope>NUCLEOTIDE SEQUENCE [LARGE SCALE GENOMIC DNA]</scope>
    <source>
        <strain evidence="5">UAMH 139</strain>
    </source>
</reference>
<dbReference type="STRING" id="2060906.A0A0H1BXM4"/>
<dbReference type="EMBL" id="LDEV01000022">
    <property type="protein sequence ID" value="KLJ13811.1"/>
    <property type="molecule type" value="Genomic_DNA"/>
</dbReference>
<evidence type="ECO:0000256" key="1">
    <source>
        <dbReference type="PROSITE-ProRule" id="PRU00723"/>
    </source>
</evidence>
<sequence>MHPEFCITRPNGAVTALIAVDELPPFVAIRGVPRCLGQIDDINDMENLGTVNSRGQFYTIDVAVNGNTHAINAGLANGESNAETVMAPHSAITIGGDGIFRQSGGVDAAIWNPNSEERNIIAWRNGVNDNTVANTGQEVAKLDDTPDRGAGSQNVKNPKTPKKEFCSYWIRRGECDYAQQGCLFKHQMPRDLETLGRLGLRDIPRWYREKYKVKSIAGSDGMDSRTNAGRGWRQTGPMPQVPATGYAFPPPRFNAGVTEGEVANGGLRNAPVAGATFGPNEARFVREMGVHMMPPSTRSALPEEIIRGVSMAGDRAAWGDFGVVAQGPQGMLAGHPVHAAGYKNAMNVILQSAVHEPVGFCAPSSAVPTGVNTMAFANAANTAANQHPHNQNNVSETLSSIWAVTNRTNNDMASHLLPPFHAMAVTGPQRPTTPEPPANNQLMPSALNSPFPAEGSAPRNTPASTTYSQAGRVSSFSSPIPSPPRKQVFRASNSAWAMEPTRGTATPAPRENNTAGTATSHFGDSVRYGSPNPILKPIGYGQNGMDWRQRRMKQIAENDPFGLGLNGDDDASRPERD</sequence>
<keyword evidence="1" id="KW-0479">Metal-binding</keyword>
<organism evidence="4 5">
    <name type="scientific">Blastomyces silverae</name>
    <dbReference type="NCBI Taxonomy" id="2060906"/>
    <lineage>
        <taxon>Eukaryota</taxon>
        <taxon>Fungi</taxon>
        <taxon>Dikarya</taxon>
        <taxon>Ascomycota</taxon>
        <taxon>Pezizomycotina</taxon>
        <taxon>Eurotiomycetes</taxon>
        <taxon>Eurotiomycetidae</taxon>
        <taxon>Onygenales</taxon>
        <taxon>Ajellomycetaceae</taxon>
        <taxon>Blastomyces</taxon>
    </lineage>
</organism>
<dbReference type="InterPro" id="IPR000571">
    <property type="entry name" value="Znf_CCCH"/>
</dbReference>
<feature type="region of interest" description="Disordered" evidence="2">
    <location>
        <begin position="424"/>
        <end position="527"/>
    </location>
</feature>
<feature type="compositionally biased region" description="Polar residues" evidence="2">
    <location>
        <begin position="458"/>
        <end position="472"/>
    </location>
</feature>
<evidence type="ECO:0000313" key="5">
    <source>
        <dbReference type="Proteomes" id="UP000053573"/>
    </source>
</evidence>
<dbReference type="PROSITE" id="PS50103">
    <property type="entry name" value="ZF_C3H1"/>
    <property type="match status" value="1"/>
</dbReference>
<keyword evidence="5" id="KW-1185">Reference proteome</keyword>
<feature type="region of interest" description="Disordered" evidence="2">
    <location>
        <begin position="554"/>
        <end position="577"/>
    </location>
</feature>
<feature type="zinc finger region" description="C3H1-type" evidence="1">
    <location>
        <begin position="160"/>
        <end position="189"/>
    </location>
</feature>
<keyword evidence="1" id="KW-0863">Zinc-finger</keyword>
<evidence type="ECO:0000256" key="2">
    <source>
        <dbReference type="SAM" id="MobiDB-lite"/>
    </source>
</evidence>
<name>A0A0H1BXM4_9EURO</name>
<dbReference type="AlphaFoldDB" id="A0A0H1BXM4"/>